<organism evidence="3 4">
    <name type="scientific">Finegoldia magna</name>
    <name type="common">Peptostreptococcus magnus</name>
    <dbReference type="NCBI Taxonomy" id="1260"/>
    <lineage>
        <taxon>Bacteria</taxon>
        <taxon>Bacillati</taxon>
        <taxon>Bacillota</taxon>
        <taxon>Tissierellia</taxon>
        <taxon>Tissierellales</taxon>
        <taxon>Peptoniphilaceae</taxon>
        <taxon>Finegoldia</taxon>
    </lineage>
</organism>
<keyword evidence="2" id="KW-0732">Signal</keyword>
<comment type="caution">
    <text evidence="3">The sequence shown here is derived from an EMBL/GenBank/DDBJ whole genome shotgun (WGS) entry which is preliminary data.</text>
</comment>
<feature type="signal peptide" evidence="2">
    <location>
        <begin position="1"/>
        <end position="22"/>
    </location>
</feature>
<evidence type="ECO:0000256" key="2">
    <source>
        <dbReference type="SAM" id="SignalP"/>
    </source>
</evidence>
<evidence type="ECO:0000313" key="4">
    <source>
        <dbReference type="Proteomes" id="UP000215413"/>
    </source>
</evidence>
<name>A0A233V230_FINMA</name>
<proteinExistence type="predicted"/>
<reference evidence="4" key="1">
    <citation type="submission" date="2017-04" db="EMBL/GenBank/DDBJ databases">
        <title>Finegoldia magna isolated from orthopedic joint implant-associated infections.</title>
        <authorList>
            <person name="Bjorklund S."/>
            <person name="Bruggemann H."/>
            <person name="Jensen A."/>
            <person name="Hellmark B."/>
            <person name="Soderquist B."/>
        </authorList>
    </citation>
    <scope>NUCLEOTIDE SEQUENCE [LARGE SCALE GENOMIC DNA]</scope>
    <source>
        <strain evidence="4">CCUG 54800</strain>
    </source>
</reference>
<gene>
    <name evidence="3" type="ORF">B9N49_08980</name>
</gene>
<feature type="chain" id="PRO_5038620845" description="Lipoprotein" evidence="2">
    <location>
        <begin position="23"/>
        <end position="175"/>
    </location>
</feature>
<dbReference type="AlphaFoldDB" id="A0A233V230"/>
<evidence type="ECO:0000256" key="1">
    <source>
        <dbReference type="SAM" id="MobiDB-lite"/>
    </source>
</evidence>
<dbReference type="EMBL" id="NDYC01000047">
    <property type="protein sequence ID" value="OXZ26456.1"/>
    <property type="molecule type" value="Genomic_DNA"/>
</dbReference>
<feature type="region of interest" description="Disordered" evidence="1">
    <location>
        <begin position="67"/>
        <end position="105"/>
    </location>
</feature>
<dbReference type="RefSeq" id="WP_094206421.1">
    <property type="nucleotide sequence ID" value="NZ_CACRTP010000008.1"/>
</dbReference>
<sequence length="175" mass="19317">MKRKLLVVLLACAMLSSCGVKNVGNTGVKTSGENGIHIKNGDSEVSIGKDGINAKNGDSEAKIGKDGIVAKNGDSEANVSKDGVKVQNGLDLEGEDPETKEKRKNNVFLDEDKIKEMELKENYLEKEDIKDWEIKLDKESQTYTIKYKALHQKYENERDAVTGQLLKVMTSAVSR</sequence>
<evidence type="ECO:0000313" key="3">
    <source>
        <dbReference type="EMBL" id="OXZ26456.1"/>
    </source>
</evidence>
<dbReference type="PROSITE" id="PS51257">
    <property type="entry name" value="PROKAR_LIPOPROTEIN"/>
    <property type="match status" value="1"/>
</dbReference>
<dbReference type="Proteomes" id="UP000215413">
    <property type="component" value="Unassembled WGS sequence"/>
</dbReference>
<evidence type="ECO:0008006" key="5">
    <source>
        <dbReference type="Google" id="ProtNLM"/>
    </source>
</evidence>
<accession>A0A233V230</accession>
<protein>
    <recommendedName>
        <fullName evidence="5">Lipoprotein</fullName>
    </recommendedName>
</protein>